<dbReference type="Gene3D" id="3.30.470.20">
    <property type="entry name" value="ATP-grasp fold, B domain"/>
    <property type="match status" value="1"/>
</dbReference>
<comment type="caution">
    <text evidence="1">The sequence shown here is derived from an EMBL/GenBank/DDBJ whole genome shotgun (WGS) entry which is preliminary data.</text>
</comment>
<gene>
    <name evidence="1" type="ORF">PCOR1329_LOCUS6189</name>
</gene>
<reference evidence="1" key="1">
    <citation type="submission" date="2023-10" db="EMBL/GenBank/DDBJ databases">
        <authorList>
            <person name="Chen Y."/>
            <person name="Shah S."/>
            <person name="Dougan E. K."/>
            <person name="Thang M."/>
            <person name="Chan C."/>
        </authorList>
    </citation>
    <scope>NUCLEOTIDE SEQUENCE [LARGE SCALE GENOMIC DNA]</scope>
</reference>
<dbReference type="SUPFAM" id="SSF56059">
    <property type="entry name" value="Glutathione synthetase ATP-binding domain-like"/>
    <property type="match status" value="1"/>
</dbReference>
<accession>A0ABN9Q1Z6</accession>
<keyword evidence="2" id="KW-1185">Reference proteome</keyword>
<sequence>MHTYKYTDIYIYRYTTSVVAPRKVVRCPPLEQVGSLSLSPMWHTLFWRRAAWVHVVRQAFEFVRTLLAGGLDVVKATNWREVESAVQHMIFSREYGLAVSPYKRIIDEFRCICLDGSVELVYRKLRASVAGDGESSVAVLVARAAAAADPAAAVGFLQAAAEMKPEELTSVPKSGETVALQWKHNLGQGARADLGVAPDVAERLRCVAVKTTAAIGMRFCSVDIIDVESEGLMVMEAAGGVAEGSWEKPRPRGGGGAADEAAVLRALGR</sequence>
<organism evidence="1 2">
    <name type="scientific">Prorocentrum cordatum</name>
    <dbReference type="NCBI Taxonomy" id="2364126"/>
    <lineage>
        <taxon>Eukaryota</taxon>
        <taxon>Sar</taxon>
        <taxon>Alveolata</taxon>
        <taxon>Dinophyceae</taxon>
        <taxon>Prorocentrales</taxon>
        <taxon>Prorocentraceae</taxon>
        <taxon>Prorocentrum</taxon>
    </lineage>
</organism>
<evidence type="ECO:0000313" key="1">
    <source>
        <dbReference type="EMBL" id="CAK0796979.1"/>
    </source>
</evidence>
<name>A0ABN9Q1Z6_9DINO</name>
<evidence type="ECO:0000313" key="2">
    <source>
        <dbReference type="Proteomes" id="UP001189429"/>
    </source>
</evidence>
<protein>
    <submittedName>
        <fullName evidence="1">Uncharacterized protein</fullName>
    </submittedName>
</protein>
<dbReference type="Proteomes" id="UP001189429">
    <property type="component" value="Unassembled WGS sequence"/>
</dbReference>
<dbReference type="EMBL" id="CAUYUJ010001657">
    <property type="protein sequence ID" value="CAK0796979.1"/>
    <property type="molecule type" value="Genomic_DNA"/>
</dbReference>
<proteinExistence type="predicted"/>